<proteinExistence type="predicted"/>
<evidence type="ECO:0000313" key="1">
    <source>
        <dbReference type="EMBL" id="OAF66729.1"/>
    </source>
</evidence>
<comment type="caution">
    <text evidence="1">The sequence shown here is derived from an EMBL/GenBank/DDBJ whole genome shotgun (WGS) entry which is preliminary data.</text>
</comment>
<protein>
    <submittedName>
        <fullName evidence="1">Uncharacterized protein</fullName>
    </submittedName>
</protein>
<reference evidence="1 2" key="1">
    <citation type="submission" date="2016-04" db="EMBL/GenBank/DDBJ databases">
        <title>The genome of Intoshia linei affirms orthonectids as highly simplified spiralians.</title>
        <authorList>
            <person name="Mikhailov K.V."/>
            <person name="Slusarev G.S."/>
            <person name="Nikitin M.A."/>
            <person name="Logacheva M.D."/>
            <person name="Penin A."/>
            <person name="Aleoshin V."/>
            <person name="Panchin Y.V."/>
        </authorList>
    </citation>
    <scope>NUCLEOTIDE SEQUENCE [LARGE SCALE GENOMIC DNA]</scope>
    <source>
        <strain evidence="1">Intl2013</strain>
        <tissue evidence="1">Whole animal</tissue>
    </source>
</reference>
<evidence type="ECO:0000313" key="2">
    <source>
        <dbReference type="Proteomes" id="UP000078046"/>
    </source>
</evidence>
<name>A0A177AXK3_9BILA</name>
<dbReference type="AlphaFoldDB" id="A0A177AXK3"/>
<dbReference type="EMBL" id="LWCA01000844">
    <property type="protein sequence ID" value="OAF66729.1"/>
    <property type="molecule type" value="Genomic_DNA"/>
</dbReference>
<sequence>MLASEATFKEICEFLERYHIMVRLRFNKKHELQKKVQQTVFVSNELS</sequence>
<dbReference type="Proteomes" id="UP000078046">
    <property type="component" value="Unassembled WGS sequence"/>
</dbReference>
<gene>
    <name evidence="1" type="ORF">A3Q56_05555</name>
</gene>
<keyword evidence="2" id="KW-1185">Reference proteome</keyword>
<accession>A0A177AXK3</accession>
<organism evidence="1 2">
    <name type="scientific">Intoshia linei</name>
    <dbReference type="NCBI Taxonomy" id="1819745"/>
    <lineage>
        <taxon>Eukaryota</taxon>
        <taxon>Metazoa</taxon>
        <taxon>Spiralia</taxon>
        <taxon>Lophotrochozoa</taxon>
        <taxon>Mesozoa</taxon>
        <taxon>Orthonectida</taxon>
        <taxon>Rhopaluridae</taxon>
        <taxon>Intoshia</taxon>
    </lineage>
</organism>